<name>A0ACC2NMU3_9HYME</name>
<proteinExistence type="predicted"/>
<gene>
    <name evidence="1" type="ORF">QAD02_003777</name>
</gene>
<reference evidence="1" key="1">
    <citation type="submission" date="2023-04" db="EMBL/GenBank/DDBJ databases">
        <title>A chromosome-level genome assembly of the parasitoid wasp Eretmocerus hayati.</title>
        <authorList>
            <person name="Zhong Y."/>
            <person name="Liu S."/>
            <person name="Liu Y."/>
        </authorList>
    </citation>
    <scope>NUCLEOTIDE SEQUENCE</scope>
    <source>
        <strain evidence="1">ZJU_SS_LIU_2023</strain>
    </source>
</reference>
<organism evidence="1 2">
    <name type="scientific">Eretmocerus hayati</name>
    <dbReference type="NCBI Taxonomy" id="131215"/>
    <lineage>
        <taxon>Eukaryota</taxon>
        <taxon>Metazoa</taxon>
        <taxon>Ecdysozoa</taxon>
        <taxon>Arthropoda</taxon>
        <taxon>Hexapoda</taxon>
        <taxon>Insecta</taxon>
        <taxon>Pterygota</taxon>
        <taxon>Neoptera</taxon>
        <taxon>Endopterygota</taxon>
        <taxon>Hymenoptera</taxon>
        <taxon>Apocrita</taxon>
        <taxon>Proctotrupomorpha</taxon>
        <taxon>Chalcidoidea</taxon>
        <taxon>Aphelinidae</taxon>
        <taxon>Aphelininae</taxon>
        <taxon>Eretmocerus</taxon>
    </lineage>
</organism>
<keyword evidence="2" id="KW-1185">Reference proteome</keyword>
<protein>
    <submittedName>
        <fullName evidence="1">Uncharacterized protein</fullName>
    </submittedName>
</protein>
<evidence type="ECO:0000313" key="1">
    <source>
        <dbReference type="EMBL" id="KAJ8672518.1"/>
    </source>
</evidence>
<comment type="caution">
    <text evidence="1">The sequence shown here is derived from an EMBL/GenBank/DDBJ whole genome shotgun (WGS) entry which is preliminary data.</text>
</comment>
<evidence type="ECO:0000313" key="2">
    <source>
        <dbReference type="Proteomes" id="UP001239111"/>
    </source>
</evidence>
<accession>A0ACC2NMU3</accession>
<sequence>MAETSCSICLEPLLKRDRLTQKPLQITDIQSRGLSTFIQKSKIVGDGKENLWKDRSKICVHEKCRLKYKNIQIPQPGAKRARLSFNTSNSSQDSALDCSQDSLADSLGTDSSHHFDFPDKCFICGGDLDRNHKKVQTSKKDSISKLCSAALDREDDFGKNVYDRIHNLNARDRIQLNYHTTCYDSFRYKKNRSDPIVDELSHEISVVQNDESSETEAFEVIYSYIESSEKYAFSLQELQDIAKPVDISNYRMEKQLKSKYGERMYIYRKSGKTPEVYFKPLNLSNIYDFWWFDKDSLSAKERSGILDVACKILRQDILSEHYDTASYPPPNYFMSYVTSEIPESVKNFLGKLMASGSGKRKKNLMEEKDRLRKCNTVAHTIITTLRPKTFISKLHLSTATYIYRKTGSKLIITALSNLGVSATYYSLQLYEASLIMDPPRRIVGQNVQLSHVYDNTDHNVRTYNGYGTYHCLGGVAIYTPEHQITYVGSSKKLTRMPPASVLASRNVIKTRIFEGTIDSDVLRLISFESVQSLGISDPPKFPNHYVAYILAKKLELPFIPLWKGYMAKLSDDKTVDQSHIVCLPFINLPPSKWTTLYTAIWHAMEQTRELGQRTTILTFDQPLHYKACLLAAWIKIHIFSRIPRNPSLKKPVLLINLGALHITMSYMGSMSHVMLGSGLEDMWYTVYAQESVKKMLTGHSYARAVRAHILSFTAISLHLCKSLNLPDIVNREVQTFFRSWDKNYPEIDDMHESVHIGDCNNELFNNVSQLLVDKMESVARNNPTAKLWIQYLNSVIVCLMFIESERLGNWTLLLQSMKSMLPLLHASGHFAYAKSLQIYIQDLVNLELVMDEDEYRRFTEDEYHTYRRTDARWSGCSGDRIIESILNRLFGIYLKHGRGSTESVVARYFATMPAACIIMEQFEEYCGLKTISSEQHVEVSKSIMSRDDIQIKKFEYWLENHNPFQPRSSLTSVSTGIIASGDINCHLAIETGTRSMETMVGKTLDNISLSKDHKVKPISLAKEGLHVSNDAFFNIDNSLLFDRVFHLFKSDIPKTKEALQYELARYPMSLFDNSGVMRKPTKSDLYRCFEPCLKSELATTKFLYVIDGGWLLHQISWPHSTKFSSIFEIYKNYIINRFGREAIVIFDGYSNEIIGTKSYERYRRREKNVGADIEIDDDHLCSLHQKQFLLNIANKYKFVHKLSSYLQEHGLEVSIAAEDADAFIVSTAIRIKREKMEPVAIVGNDVDLLVLSVAMADDEIFFLKKSTGKNPQVLYSTSRNNARKSYILFAHAFAGCDTTSALFNQGKLQIVSLLENDAKLREEVAIFMKPNQNKIDLFAAASSMICNMYNVKKFKLINPKINELRYEIFKTSSLKRGDSLAHLPPTESTLQQYTYRVYYQIQSWLGYEIRPEDWGWVRTQLMLIPILNLDAPAPEDLLAQVFCNCTGDCSSNRCTCKKAGLLCTIKCGNCNGQSCDNASEPEQPDFDNADDSGDDSGPDDDSTDNHREYDSDGTNDNYDRDCRNEGDSEREDVSSNRDSDEGD</sequence>
<dbReference type="EMBL" id="CM056743">
    <property type="protein sequence ID" value="KAJ8672518.1"/>
    <property type="molecule type" value="Genomic_DNA"/>
</dbReference>
<dbReference type="Proteomes" id="UP001239111">
    <property type="component" value="Chromosome 3"/>
</dbReference>